<reference evidence="1 2" key="1">
    <citation type="submission" date="2019-04" db="EMBL/GenBank/DDBJ databases">
        <title>Genome sequencing of Clostridium botulinum Groups I-IV and Clostridium butyricum.</title>
        <authorList>
            <person name="Brunt J."/>
            <person name="Van Vliet A.H.M."/>
            <person name="Stringer S.C."/>
            <person name="Carter A.T."/>
            <person name="Peck M.W."/>
        </authorList>
    </citation>
    <scope>NUCLEOTIDE SEQUENCE [LARGE SCALE GENOMIC DNA]</scope>
    <source>
        <strain evidence="1 2">CB-K-33E</strain>
    </source>
</reference>
<protein>
    <submittedName>
        <fullName evidence="1">Uncharacterized protein</fullName>
    </submittedName>
</protein>
<proteinExistence type="predicted"/>
<sequence>MKRNKIIIIMVAAITTLGTLLPGEKVFAETNNLNMPLITQKINEVNQYNDQIMSIKKVEVTTTSSVNIENPTTVNFNEEIYKANKILSVFKANNNTTKEEVINLIRSNTDSNINISFKDKEQFLKVYATKKSNGRIKGTLIFNYLNESKEIPINLSIERLEEFKDDIVTTLKAKIIGLNSNNNLNIGKTTSVKVTGYNLNNEEVVLDENKLKYKWFADGKLVGMKKELKITGNMDEKFITCEVEYPDEENGGF</sequence>
<dbReference type="RefSeq" id="WP_017826341.1">
    <property type="nucleotide sequence ID" value="NZ_KT897275.1"/>
</dbReference>
<dbReference type="AlphaFoldDB" id="A0A846JTY8"/>
<organism evidence="1 2">
    <name type="scientific">Clostridium botulinum</name>
    <dbReference type="NCBI Taxonomy" id="1491"/>
    <lineage>
        <taxon>Bacteria</taxon>
        <taxon>Bacillati</taxon>
        <taxon>Bacillota</taxon>
        <taxon>Clostridia</taxon>
        <taxon>Eubacteriales</taxon>
        <taxon>Clostridiaceae</taxon>
        <taxon>Clostridium</taxon>
    </lineage>
</organism>
<gene>
    <name evidence="1" type="ORF">FDB51_16870</name>
</gene>
<evidence type="ECO:0000313" key="2">
    <source>
        <dbReference type="Proteomes" id="UP000473681"/>
    </source>
</evidence>
<name>A0A846JTY8_CLOBO</name>
<comment type="caution">
    <text evidence="1">The sequence shown here is derived from an EMBL/GenBank/DDBJ whole genome shotgun (WGS) entry which is preliminary data.</text>
</comment>
<evidence type="ECO:0000313" key="1">
    <source>
        <dbReference type="EMBL" id="NFN36740.1"/>
    </source>
</evidence>
<dbReference type="EMBL" id="SWVK01000030">
    <property type="protein sequence ID" value="NFN36740.1"/>
    <property type="molecule type" value="Genomic_DNA"/>
</dbReference>
<dbReference type="Proteomes" id="UP000473681">
    <property type="component" value="Unassembled WGS sequence"/>
</dbReference>
<accession>A0A846JTY8</accession>